<dbReference type="OrthoDB" id="9774290at2"/>
<dbReference type="InterPro" id="IPR018193">
    <property type="entry name" value="Glyc_kinase_flavodox-like_fold"/>
</dbReference>
<dbReference type="Gene3D" id="3.90.1510.10">
    <property type="entry name" value="Glycerate kinase, domain 2"/>
    <property type="match status" value="1"/>
</dbReference>
<name>A0A3S9PV09_9ACTO</name>
<gene>
    <name evidence="5" type="ORF">EJ997_01345</name>
</gene>
<proteinExistence type="inferred from homology"/>
<protein>
    <submittedName>
        <fullName evidence="5">Glycerate kinase</fullName>
    </submittedName>
</protein>
<dbReference type="Gene3D" id="3.40.50.10350">
    <property type="entry name" value="Glycerate kinase, domain 1"/>
    <property type="match status" value="1"/>
</dbReference>
<evidence type="ECO:0000256" key="3">
    <source>
        <dbReference type="ARBA" id="ARBA00022777"/>
    </source>
</evidence>
<dbReference type="NCBIfam" id="TIGR00045">
    <property type="entry name" value="glycerate kinase"/>
    <property type="match status" value="1"/>
</dbReference>
<dbReference type="InterPro" id="IPR018197">
    <property type="entry name" value="Glycerate_kinase_RE-like"/>
</dbReference>
<dbReference type="KEGG" id="flh:EJ997_01345"/>
<reference evidence="5 6" key="1">
    <citation type="submission" date="2018-12" db="EMBL/GenBank/DDBJ databases">
        <title>Complete genome sequence of Flaviflexus sp. H23T48.</title>
        <authorList>
            <person name="Bae J.-W."/>
            <person name="Lee J.-Y."/>
        </authorList>
    </citation>
    <scope>NUCLEOTIDE SEQUENCE [LARGE SCALE GENOMIC DNA]</scope>
    <source>
        <strain evidence="5 6">H23T48</strain>
    </source>
</reference>
<dbReference type="PANTHER" id="PTHR21599">
    <property type="entry name" value="GLYCERATE KINASE"/>
    <property type="match status" value="1"/>
</dbReference>
<dbReference type="SUPFAM" id="SSF110738">
    <property type="entry name" value="Glycerate kinase I"/>
    <property type="match status" value="1"/>
</dbReference>
<dbReference type="Proteomes" id="UP000280344">
    <property type="component" value="Chromosome"/>
</dbReference>
<evidence type="ECO:0000256" key="2">
    <source>
        <dbReference type="ARBA" id="ARBA00022679"/>
    </source>
</evidence>
<dbReference type="Pfam" id="PF02595">
    <property type="entry name" value="Gly_kinase"/>
    <property type="match status" value="1"/>
</dbReference>
<dbReference type="PIRSF" id="PIRSF006078">
    <property type="entry name" value="GlxK"/>
    <property type="match status" value="1"/>
</dbReference>
<keyword evidence="2 4" id="KW-0808">Transferase</keyword>
<dbReference type="RefSeq" id="WP_126702983.1">
    <property type="nucleotide sequence ID" value="NZ_CP034593.1"/>
</dbReference>
<dbReference type="GO" id="GO:0008887">
    <property type="term" value="F:glycerate kinase activity"/>
    <property type="evidence" value="ECO:0007669"/>
    <property type="project" value="UniProtKB-UniRule"/>
</dbReference>
<dbReference type="InterPro" id="IPR036129">
    <property type="entry name" value="Glycerate_kinase_sf"/>
</dbReference>
<accession>A0A3S9PV09</accession>
<comment type="similarity">
    <text evidence="1 4">Belongs to the glycerate kinase type-1 family.</text>
</comment>
<dbReference type="EMBL" id="CP034593">
    <property type="protein sequence ID" value="AZQ76174.1"/>
    <property type="molecule type" value="Genomic_DNA"/>
</dbReference>
<dbReference type="PANTHER" id="PTHR21599:SF0">
    <property type="entry name" value="GLYCERATE KINASE"/>
    <property type="match status" value="1"/>
</dbReference>
<evidence type="ECO:0000313" key="6">
    <source>
        <dbReference type="Proteomes" id="UP000280344"/>
    </source>
</evidence>
<evidence type="ECO:0000256" key="4">
    <source>
        <dbReference type="PIRNR" id="PIRNR006078"/>
    </source>
</evidence>
<organism evidence="5 6">
    <name type="scientific">Flaviflexus ciconiae</name>
    <dbReference type="NCBI Taxonomy" id="2496867"/>
    <lineage>
        <taxon>Bacteria</taxon>
        <taxon>Bacillati</taxon>
        <taxon>Actinomycetota</taxon>
        <taxon>Actinomycetes</taxon>
        <taxon>Actinomycetales</taxon>
        <taxon>Actinomycetaceae</taxon>
        <taxon>Flaviflexus</taxon>
    </lineage>
</organism>
<keyword evidence="3 4" id="KW-0418">Kinase</keyword>
<dbReference type="GO" id="GO:0031388">
    <property type="term" value="P:organic acid phosphorylation"/>
    <property type="evidence" value="ECO:0007669"/>
    <property type="project" value="UniProtKB-UniRule"/>
</dbReference>
<evidence type="ECO:0000313" key="5">
    <source>
        <dbReference type="EMBL" id="AZQ76174.1"/>
    </source>
</evidence>
<keyword evidence="6" id="KW-1185">Reference proteome</keyword>
<sequence>MKNIVVIPDSFKGAVTSSEASGAITEGLRQVLPDAAITQISVADGGEGTVDAMLAAGTGRSITAQVCGVFPGESINATYGILDSADNTPTAVVEMAACAGLPLAEGRKSAGKTTTYGVGELIAHAIEGGSKHVIVGAGGSATTDLGCGAAAALGVRFYNRSDEEFVPVGSTLKDVARIDATGAEEILSGISVTVMCDIDNPLAGPNGAAYIFGPQKGADPDTVKELDSGLIHVANIIKRDLEIDIAQVPGAGAAGGLGGGLLAFTGAELRPGIDTLLEAVRFTDIIKDADLIITGEGQIDGQSLSGKVPVGVSRWAAKHRGPDLPVVVLAGSIGEGIDDVYAKGVTAVFPIARRPGSLSEAIEHTAENLTATAKDVARLTAFLT</sequence>
<dbReference type="AlphaFoldDB" id="A0A3S9PV09"/>
<dbReference type="InterPro" id="IPR004381">
    <property type="entry name" value="Glycerate_kinase"/>
</dbReference>
<evidence type="ECO:0000256" key="1">
    <source>
        <dbReference type="ARBA" id="ARBA00006284"/>
    </source>
</evidence>